<proteinExistence type="predicted"/>
<dbReference type="AlphaFoldDB" id="A0A7G3UL99"/>
<evidence type="ECO:0000313" key="2">
    <source>
        <dbReference type="EMBL" id="QKM71066.1"/>
    </source>
</evidence>
<evidence type="ECO:0000256" key="1">
    <source>
        <dbReference type="SAM" id="MobiDB-lite"/>
    </source>
</evidence>
<name>A0A7G3UL99_STRT9</name>
<protein>
    <submittedName>
        <fullName evidence="2">Uncharacterized protein</fullName>
    </submittedName>
</protein>
<evidence type="ECO:0000313" key="3">
    <source>
        <dbReference type="Proteomes" id="UP000005940"/>
    </source>
</evidence>
<gene>
    <name evidence="2" type="ORF">STSU_031930</name>
</gene>
<dbReference type="EMBL" id="CP029159">
    <property type="protein sequence ID" value="QKM71066.1"/>
    <property type="molecule type" value="Genomic_DNA"/>
</dbReference>
<feature type="region of interest" description="Disordered" evidence="1">
    <location>
        <begin position="1"/>
        <end position="46"/>
    </location>
</feature>
<accession>A0A7G3UL99</accession>
<dbReference type="Proteomes" id="UP000005940">
    <property type="component" value="Chromosome"/>
</dbReference>
<organism evidence="2 3">
    <name type="scientific">Streptomyces tsukubensis (strain DSM 42081 / NBRC 108919 / NRRL 18488 / 9993)</name>
    <dbReference type="NCBI Taxonomy" id="1114943"/>
    <lineage>
        <taxon>Bacteria</taxon>
        <taxon>Bacillati</taxon>
        <taxon>Actinomycetota</taxon>
        <taxon>Actinomycetes</taxon>
        <taxon>Kitasatosporales</taxon>
        <taxon>Streptomycetaceae</taxon>
        <taxon>Streptomyces</taxon>
    </lineage>
</organism>
<keyword evidence="3" id="KW-1185">Reference proteome</keyword>
<sequence length="61" mass="6383">MTFSVRPARPVTVHRSVPPAPAPSPEAPPRVVVPPPPPPPAPTRVKDTEVALSGTVYVVLV</sequence>
<reference evidence="2 3" key="1">
    <citation type="journal article" date="2012" name="J. Bacteriol.">
        <title>Draft genome of Streptomyces tsukubaensis NRRL 18488, the producer of the clinically important immunosuppressant tacrolimus (FK506).</title>
        <authorList>
            <person name="Barreiro C."/>
            <person name="Prieto C."/>
            <person name="Sola-Landa A."/>
            <person name="Solera E."/>
            <person name="Martinez-Castro M."/>
            <person name="Perez-Redondo R."/>
            <person name="Garcia-Estrada C."/>
            <person name="Aparicio J.F."/>
            <person name="Fernandez-Martinez L.T."/>
            <person name="Santos-Aberturas J."/>
            <person name="Salehi-Najafabadi Z."/>
            <person name="Rodriguez-Garcia A."/>
            <person name="Tauch A."/>
            <person name="Martin J.F."/>
        </authorList>
    </citation>
    <scope>NUCLEOTIDE SEQUENCE [LARGE SCALE GENOMIC DNA]</scope>
    <source>
        <strain evidence="3">DSM 42081 / NBRC 108919 / NRRL 18488 / 9993</strain>
    </source>
</reference>
<feature type="compositionally biased region" description="Pro residues" evidence="1">
    <location>
        <begin position="18"/>
        <end position="42"/>
    </location>
</feature>